<dbReference type="AlphaFoldDB" id="A0A5B9DJ68"/>
<keyword evidence="3" id="KW-1003">Cell membrane</keyword>
<dbReference type="CDD" id="cd06261">
    <property type="entry name" value="TM_PBP2"/>
    <property type="match status" value="1"/>
</dbReference>
<evidence type="ECO:0000313" key="8">
    <source>
        <dbReference type="EMBL" id="QEE19096.1"/>
    </source>
</evidence>
<feature type="transmembrane region" description="Helical" evidence="7">
    <location>
        <begin position="103"/>
        <end position="125"/>
    </location>
</feature>
<dbReference type="Gene3D" id="1.10.3720.10">
    <property type="entry name" value="MetI-like"/>
    <property type="match status" value="1"/>
</dbReference>
<dbReference type="PROSITE" id="PS50928">
    <property type="entry name" value="ABC_TM1"/>
    <property type="match status" value="1"/>
</dbReference>
<dbReference type="KEGG" id="yti:FNA67_02415"/>
<evidence type="ECO:0000256" key="7">
    <source>
        <dbReference type="RuleBase" id="RU363032"/>
    </source>
</evidence>
<feature type="transmembrane region" description="Helical" evidence="7">
    <location>
        <begin position="263"/>
        <end position="286"/>
    </location>
</feature>
<dbReference type="PANTHER" id="PTHR43386:SF25">
    <property type="entry name" value="PEPTIDE ABC TRANSPORTER PERMEASE PROTEIN"/>
    <property type="match status" value="1"/>
</dbReference>
<evidence type="ECO:0000256" key="1">
    <source>
        <dbReference type="ARBA" id="ARBA00004651"/>
    </source>
</evidence>
<evidence type="ECO:0000256" key="4">
    <source>
        <dbReference type="ARBA" id="ARBA00022692"/>
    </source>
</evidence>
<feature type="transmembrane region" description="Helical" evidence="7">
    <location>
        <begin position="137"/>
        <end position="156"/>
    </location>
</feature>
<dbReference type="GO" id="GO:0055085">
    <property type="term" value="P:transmembrane transport"/>
    <property type="evidence" value="ECO:0007669"/>
    <property type="project" value="InterPro"/>
</dbReference>
<dbReference type="Proteomes" id="UP000321062">
    <property type="component" value="Chromosome"/>
</dbReference>
<feature type="transmembrane region" description="Helical" evidence="7">
    <location>
        <begin position="226"/>
        <end position="243"/>
    </location>
</feature>
<gene>
    <name evidence="8" type="ORF">FNA67_02415</name>
</gene>
<protein>
    <submittedName>
        <fullName evidence="8">ABC transporter permease</fullName>
    </submittedName>
</protein>
<organism evidence="8 9">
    <name type="scientific">Paradevosia tibetensis</name>
    <dbReference type="NCBI Taxonomy" id="1447062"/>
    <lineage>
        <taxon>Bacteria</taxon>
        <taxon>Pseudomonadati</taxon>
        <taxon>Pseudomonadota</taxon>
        <taxon>Alphaproteobacteria</taxon>
        <taxon>Hyphomicrobiales</taxon>
        <taxon>Devosiaceae</taxon>
        <taxon>Paradevosia</taxon>
    </lineage>
</organism>
<evidence type="ECO:0000256" key="6">
    <source>
        <dbReference type="ARBA" id="ARBA00023136"/>
    </source>
</evidence>
<dbReference type="Pfam" id="PF00528">
    <property type="entry name" value="BPD_transp_1"/>
    <property type="match status" value="1"/>
</dbReference>
<keyword evidence="2 7" id="KW-0813">Transport</keyword>
<keyword evidence="5 7" id="KW-1133">Transmembrane helix</keyword>
<keyword evidence="6 7" id="KW-0472">Membrane</keyword>
<dbReference type="InterPro" id="IPR000515">
    <property type="entry name" value="MetI-like"/>
</dbReference>
<feature type="transmembrane region" description="Helical" evidence="7">
    <location>
        <begin position="31"/>
        <end position="54"/>
    </location>
</feature>
<dbReference type="OrthoDB" id="9766870at2"/>
<dbReference type="SUPFAM" id="SSF161098">
    <property type="entry name" value="MetI-like"/>
    <property type="match status" value="1"/>
</dbReference>
<sequence length="296" mass="31409">MSDTPLAALPEAAPSAAAQRRRQRAYIARQLLGNPGFIIGAAVILFWCFIAVAWPLVVPYGPFDTGIGIPLAGPSPEHWMGTDDLGRDVFSRVLAGASDVLSIAPLATVITIGLGTLVGLCAAYFGGWIDNLLMRSVDILLVFPPIIIALMIISAIGASQLTMIVIIGLFGAPAVSRTIRAAALRQTNKDYISAALMRRENNAYILLREVLPNISGPVAVETTIRFGYAIFAAASLSFLGVSLQPPAADWGLTITVQRIYLQVQPWSALGPALALASLVISVNLIADRLRKVLATP</sequence>
<evidence type="ECO:0000256" key="3">
    <source>
        <dbReference type="ARBA" id="ARBA00022475"/>
    </source>
</evidence>
<comment type="similarity">
    <text evidence="7">Belongs to the binding-protein-dependent transport system permease family.</text>
</comment>
<dbReference type="RefSeq" id="WP_147654927.1">
    <property type="nucleotide sequence ID" value="NZ_BMFM01000001.1"/>
</dbReference>
<feature type="transmembrane region" description="Helical" evidence="7">
    <location>
        <begin position="162"/>
        <end position="179"/>
    </location>
</feature>
<proteinExistence type="inferred from homology"/>
<dbReference type="EMBL" id="CP041690">
    <property type="protein sequence ID" value="QEE19096.1"/>
    <property type="molecule type" value="Genomic_DNA"/>
</dbReference>
<name>A0A5B9DJ68_9HYPH</name>
<evidence type="ECO:0000256" key="2">
    <source>
        <dbReference type="ARBA" id="ARBA00022448"/>
    </source>
</evidence>
<dbReference type="PANTHER" id="PTHR43386">
    <property type="entry name" value="OLIGOPEPTIDE TRANSPORT SYSTEM PERMEASE PROTEIN APPC"/>
    <property type="match status" value="1"/>
</dbReference>
<comment type="subcellular location">
    <subcellularLocation>
        <location evidence="1 7">Cell membrane</location>
        <topology evidence="1 7">Multi-pass membrane protein</topology>
    </subcellularLocation>
</comment>
<dbReference type="GO" id="GO:0005886">
    <property type="term" value="C:plasma membrane"/>
    <property type="evidence" value="ECO:0007669"/>
    <property type="project" value="UniProtKB-SubCell"/>
</dbReference>
<keyword evidence="9" id="KW-1185">Reference proteome</keyword>
<dbReference type="InterPro" id="IPR035906">
    <property type="entry name" value="MetI-like_sf"/>
</dbReference>
<accession>A0A5B9DJ68</accession>
<evidence type="ECO:0000313" key="9">
    <source>
        <dbReference type="Proteomes" id="UP000321062"/>
    </source>
</evidence>
<dbReference type="InterPro" id="IPR050366">
    <property type="entry name" value="BP-dependent_transpt_permease"/>
</dbReference>
<evidence type="ECO:0000256" key="5">
    <source>
        <dbReference type="ARBA" id="ARBA00022989"/>
    </source>
</evidence>
<keyword evidence="4 7" id="KW-0812">Transmembrane</keyword>
<reference evidence="8 9" key="1">
    <citation type="journal article" date="2015" name="Int. J. Syst. Evol. Microbiol.">
        <title>Youhaiella tibetensis gen. nov., sp. nov., isolated from subsurface sediment.</title>
        <authorList>
            <person name="Wang Y.X."/>
            <person name="Huang F.Q."/>
            <person name="Nogi Y."/>
            <person name="Pang S.J."/>
            <person name="Wang P.K."/>
            <person name="Lv J."/>
        </authorList>
    </citation>
    <scope>NUCLEOTIDE SEQUENCE [LARGE SCALE GENOMIC DNA]</scope>
    <source>
        <strain evidence="9">fig4</strain>
    </source>
</reference>